<dbReference type="Pfam" id="PF12854">
    <property type="entry name" value="PPR_1"/>
    <property type="match status" value="1"/>
</dbReference>
<gene>
    <name evidence="5" type="primary">LOC105049112</name>
</gene>
<protein>
    <submittedName>
        <fullName evidence="5">Pentatricopeptide repeat-containing protein At4g39530</fullName>
    </submittedName>
</protein>
<evidence type="ECO:0000256" key="2">
    <source>
        <dbReference type="PROSITE-ProRule" id="PRU00708"/>
    </source>
</evidence>
<dbReference type="Pfam" id="PF13041">
    <property type="entry name" value="PPR_2"/>
    <property type="match status" value="2"/>
</dbReference>
<feature type="repeat" description="PPR" evidence="2">
    <location>
        <begin position="387"/>
        <end position="421"/>
    </location>
</feature>
<feature type="repeat" description="PPR" evidence="2">
    <location>
        <begin position="80"/>
        <end position="115"/>
    </location>
</feature>
<dbReference type="Proteomes" id="UP000504607">
    <property type="component" value="Chromosome 7"/>
</dbReference>
<dbReference type="RefSeq" id="XP_010926974.1">
    <property type="nucleotide sequence ID" value="XM_010928672.2"/>
</dbReference>
<dbReference type="OrthoDB" id="1870791at2759"/>
<dbReference type="PANTHER" id="PTHR47926">
    <property type="entry name" value="PENTATRICOPEPTIDE REPEAT-CONTAINING PROTEIN"/>
    <property type="match status" value="1"/>
</dbReference>
<evidence type="ECO:0000256" key="1">
    <source>
        <dbReference type="ARBA" id="ARBA00022737"/>
    </source>
</evidence>
<dbReference type="FunFam" id="1.25.40.10:FF:000073">
    <property type="entry name" value="Pentatricopeptide repeat-containing protein chloroplastic"/>
    <property type="match status" value="1"/>
</dbReference>
<dbReference type="AlphaFoldDB" id="A0A6I9RIS2"/>
<organism evidence="4 5">
    <name type="scientific">Elaeis guineensis var. tenera</name>
    <name type="common">Oil palm</name>
    <dbReference type="NCBI Taxonomy" id="51953"/>
    <lineage>
        <taxon>Eukaryota</taxon>
        <taxon>Viridiplantae</taxon>
        <taxon>Streptophyta</taxon>
        <taxon>Embryophyta</taxon>
        <taxon>Tracheophyta</taxon>
        <taxon>Spermatophyta</taxon>
        <taxon>Magnoliopsida</taxon>
        <taxon>Liliopsida</taxon>
        <taxon>Arecaceae</taxon>
        <taxon>Arecoideae</taxon>
        <taxon>Cocoseae</taxon>
        <taxon>Elaeidinae</taxon>
        <taxon>Elaeis</taxon>
    </lineage>
</organism>
<dbReference type="InterPro" id="IPR046960">
    <property type="entry name" value="PPR_At4g14850-like_plant"/>
</dbReference>
<accession>A0A6I9RIS2</accession>
<feature type="repeat" description="PPR" evidence="2">
    <location>
        <begin position="487"/>
        <end position="521"/>
    </location>
</feature>
<evidence type="ECO:0000313" key="4">
    <source>
        <dbReference type="Proteomes" id="UP000504607"/>
    </source>
</evidence>
<dbReference type="InParanoid" id="A0A6I9RIS2"/>
<dbReference type="GeneID" id="105049112"/>
<dbReference type="InterPro" id="IPR002885">
    <property type="entry name" value="PPR_rpt"/>
</dbReference>
<feature type="repeat" description="PPR" evidence="2">
    <location>
        <begin position="186"/>
        <end position="220"/>
    </location>
</feature>
<dbReference type="PROSITE" id="PS51375">
    <property type="entry name" value="PPR"/>
    <property type="match status" value="5"/>
</dbReference>
<dbReference type="GO" id="GO:0009451">
    <property type="term" value="P:RNA modification"/>
    <property type="evidence" value="ECO:0007669"/>
    <property type="project" value="InterPro"/>
</dbReference>
<dbReference type="GO" id="GO:0003729">
    <property type="term" value="F:mRNA binding"/>
    <property type="evidence" value="ECO:0007669"/>
    <property type="project" value="UniProtKB-ARBA"/>
</dbReference>
<proteinExistence type="predicted"/>
<dbReference type="Gene3D" id="1.25.40.10">
    <property type="entry name" value="Tetratricopeptide repeat domain"/>
    <property type="match status" value="7"/>
</dbReference>
<feature type="region of interest" description="Disordered" evidence="3">
    <location>
        <begin position="1"/>
        <end position="46"/>
    </location>
</feature>
<dbReference type="Pfam" id="PF20431">
    <property type="entry name" value="E_motif"/>
    <property type="match status" value="1"/>
</dbReference>
<dbReference type="InterPro" id="IPR011990">
    <property type="entry name" value="TPR-like_helical_dom_sf"/>
</dbReference>
<evidence type="ECO:0000313" key="5">
    <source>
        <dbReference type="RefSeq" id="XP_010926974.1"/>
    </source>
</evidence>
<dbReference type="SUPFAM" id="SSF48452">
    <property type="entry name" value="TPR-like"/>
    <property type="match status" value="1"/>
</dbReference>
<reference evidence="5" key="1">
    <citation type="submission" date="2025-08" db="UniProtKB">
        <authorList>
            <consortium name="RefSeq"/>
        </authorList>
    </citation>
    <scope>IDENTIFICATION</scope>
</reference>
<evidence type="ECO:0000256" key="3">
    <source>
        <dbReference type="SAM" id="MobiDB-lite"/>
    </source>
</evidence>
<feature type="compositionally biased region" description="Low complexity" evidence="3">
    <location>
        <begin position="32"/>
        <end position="46"/>
    </location>
</feature>
<dbReference type="PANTHER" id="PTHR47926:SF471">
    <property type="entry name" value="DYW DOMAIN-CONTAINING PROTEIN"/>
    <property type="match status" value="1"/>
</dbReference>
<dbReference type="NCBIfam" id="TIGR00756">
    <property type="entry name" value="PPR"/>
    <property type="match status" value="4"/>
</dbReference>
<keyword evidence="1" id="KW-0677">Repeat</keyword>
<name>A0A6I9RIS2_ELAGV</name>
<dbReference type="Pfam" id="PF01535">
    <property type="entry name" value="PPR"/>
    <property type="match status" value="5"/>
</dbReference>
<dbReference type="KEGG" id="egu:105049112"/>
<dbReference type="FunFam" id="1.25.40.10:FF:000090">
    <property type="entry name" value="Pentatricopeptide repeat-containing protein, chloroplastic"/>
    <property type="match status" value="1"/>
</dbReference>
<dbReference type="InterPro" id="IPR046848">
    <property type="entry name" value="E_motif"/>
</dbReference>
<feature type="repeat" description="PPR" evidence="2">
    <location>
        <begin position="592"/>
        <end position="627"/>
    </location>
</feature>
<sequence length="781" mass="87051">MALPAPRPWRACPPLIRSNHPEKPHHFPASTTISHPKSNSSPSSQTTPLTIRTNLFFSSVAKSHPLDRTLQLFHLLPARDTVTWNTAISATLRHGRPDATLRLFLDMLLSSSSAPCAITIRLVLKAISESNNSELLPQMHAFVFKLQDLLSSSELTVSNTCLLNLYHKFGFTELAHKLFCGIPHRDVVAFTCMLMGYAEAGRYAEALRIFEEMIENDQLVMNEHAYSCALHACAGIPFLFDGRQIHAQVIKSTMASNPFVGTSLVDMYAKSGDMESTKKAFLEISEPSVVSWNALIAGNLSGEEVRQLFGRMRLSGISPDHVTFACVLRACKDILSIHTVQQLHGLIVKMMEVELDVFVSEGLFEVYMDLGCLNEAQKVFSGMEEKDDVAFNLVIQGYLRNGHGDEAVGLFLEALGMQIELSEVTMTSFFMTKGLGQGKQFHALVIKFGYYGGHGSLSMIGSLIRMYSEHHCLDDALRLFEQIHHPDLVLWTSLISGFSRSGKSQEAINLYVRMVAEGSVGPPNHYTYATILSSCAQLAALGEGRQIHAQIIKSDFNFEHDTFVASGLSYMYAKCGYLEEASRLFNEMPERDLASWNAMISSLAQHGFAEQAIETFQELLKQKDIKPNHITFVGVLSACSHCGMVGKGYQFFKSIQEPTVDHYACVVDMFGRAGRLKEAMDVVEEMPFKANEHIWSSILSASRIHGNIELGEYSARRLLEMNPKDPGTYIALSNIYAAAGRRDDMKRVRKLMESQTDGKHPGLSWLRVNGQKYVFFANGRR</sequence>
<keyword evidence="4" id="KW-1185">Reference proteome</keyword>